<keyword evidence="3" id="KW-0479">Metal-binding</keyword>
<name>A0A1G7QNK2_9ACTN</name>
<reference evidence="8 9" key="1">
    <citation type="submission" date="2016-10" db="EMBL/GenBank/DDBJ databases">
        <authorList>
            <person name="de Groot N.N."/>
        </authorList>
    </citation>
    <scope>NUCLEOTIDE SEQUENCE [LARGE SCALE GENOMIC DNA]</scope>
    <source>
        <strain evidence="8 9">CPCC 201354</strain>
    </source>
</reference>
<dbReference type="Gene3D" id="3.10.200.10">
    <property type="entry name" value="Alpha carbonic anhydrase"/>
    <property type="match status" value="1"/>
</dbReference>
<dbReference type="GO" id="GO:0004089">
    <property type="term" value="F:carbonate dehydratase activity"/>
    <property type="evidence" value="ECO:0007669"/>
    <property type="project" value="UniProtKB-EC"/>
</dbReference>
<dbReference type="Pfam" id="PF00194">
    <property type="entry name" value="Carb_anhydrase"/>
    <property type="match status" value="1"/>
</dbReference>
<organism evidence="8 9">
    <name type="scientific">Sinosporangium album</name>
    <dbReference type="NCBI Taxonomy" id="504805"/>
    <lineage>
        <taxon>Bacteria</taxon>
        <taxon>Bacillati</taxon>
        <taxon>Actinomycetota</taxon>
        <taxon>Actinomycetes</taxon>
        <taxon>Streptosporangiales</taxon>
        <taxon>Streptosporangiaceae</taxon>
        <taxon>Sinosporangium</taxon>
    </lineage>
</organism>
<dbReference type="EMBL" id="FNCN01000001">
    <property type="protein sequence ID" value="SDG00096.1"/>
    <property type="molecule type" value="Genomic_DNA"/>
</dbReference>
<keyword evidence="5" id="KW-0456">Lyase</keyword>
<dbReference type="InterPro" id="IPR036398">
    <property type="entry name" value="CA_dom_sf"/>
</dbReference>
<dbReference type="SMART" id="SM01057">
    <property type="entry name" value="Carb_anhydrase"/>
    <property type="match status" value="1"/>
</dbReference>
<keyword evidence="9" id="KW-1185">Reference proteome</keyword>
<accession>A0A1G7QNK2</accession>
<evidence type="ECO:0000259" key="7">
    <source>
        <dbReference type="PROSITE" id="PS51144"/>
    </source>
</evidence>
<dbReference type="InterPro" id="IPR001148">
    <property type="entry name" value="CA_dom"/>
</dbReference>
<keyword evidence="4" id="KW-0862">Zinc</keyword>
<dbReference type="PROSITE" id="PS51144">
    <property type="entry name" value="ALPHA_CA_2"/>
    <property type="match status" value="1"/>
</dbReference>
<proteinExistence type="inferred from homology"/>
<dbReference type="SUPFAM" id="SSF51069">
    <property type="entry name" value="Carbonic anhydrase"/>
    <property type="match status" value="1"/>
</dbReference>
<evidence type="ECO:0000256" key="6">
    <source>
        <dbReference type="ARBA" id="ARBA00048348"/>
    </source>
</evidence>
<sequence>MEQHLARLTTTVPISRLPTSSCSLSADAAAAGGVSAVESPIDIDTARVITPDPWGRSIDLWGYDTPSQTVTMTYHGRPSCDRRHAMEDVRGEFSTRNRIDFGGREYELKNIHYHAVSEHNVDGVQLDGEAHLLHETVHTPTPARPRKLLVLAVRLTMSATNGSQHDALLANGTGAQALPSETCATPMSAVRPDIIVRDLLPPPGSAWWYRGSLTTKANGDADYHKPVDWIVFQETMAVDWAVWEHYRSIWPLRDFPNRNAKPATNASPIVTAISVC</sequence>
<evidence type="ECO:0000256" key="4">
    <source>
        <dbReference type="ARBA" id="ARBA00022833"/>
    </source>
</evidence>
<evidence type="ECO:0000256" key="3">
    <source>
        <dbReference type="ARBA" id="ARBA00022723"/>
    </source>
</evidence>
<evidence type="ECO:0000256" key="2">
    <source>
        <dbReference type="ARBA" id="ARBA00012925"/>
    </source>
</evidence>
<dbReference type="PANTHER" id="PTHR18952">
    <property type="entry name" value="CARBONIC ANHYDRASE"/>
    <property type="match status" value="1"/>
</dbReference>
<evidence type="ECO:0000256" key="1">
    <source>
        <dbReference type="ARBA" id="ARBA00010718"/>
    </source>
</evidence>
<dbReference type="Proteomes" id="UP000198923">
    <property type="component" value="Unassembled WGS sequence"/>
</dbReference>
<protein>
    <recommendedName>
        <fullName evidence="2">carbonic anhydrase</fullName>
        <ecNumber evidence="2">4.2.1.1</ecNumber>
    </recommendedName>
</protein>
<comment type="similarity">
    <text evidence="1">Belongs to the alpha-carbonic anhydrase family.</text>
</comment>
<evidence type="ECO:0000313" key="9">
    <source>
        <dbReference type="Proteomes" id="UP000198923"/>
    </source>
</evidence>
<feature type="domain" description="Alpha-carbonic anhydrase" evidence="7">
    <location>
        <begin position="20"/>
        <end position="276"/>
    </location>
</feature>
<gene>
    <name evidence="8" type="ORF">SAMN05421505_10160</name>
</gene>
<dbReference type="PANTHER" id="PTHR18952:SF265">
    <property type="entry name" value="CARBONIC ANHYDRASE"/>
    <property type="match status" value="1"/>
</dbReference>
<dbReference type="AlphaFoldDB" id="A0A1G7QNK2"/>
<dbReference type="RefSeq" id="WP_093167017.1">
    <property type="nucleotide sequence ID" value="NZ_FNCN01000001.1"/>
</dbReference>
<comment type="catalytic activity">
    <reaction evidence="6">
        <text>hydrogencarbonate + H(+) = CO2 + H2O</text>
        <dbReference type="Rhea" id="RHEA:10748"/>
        <dbReference type="ChEBI" id="CHEBI:15377"/>
        <dbReference type="ChEBI" id="CHEBI:15378"/>
        <dbReference type="ChEBI" id="CHEBI:16526"/>
        <dbReference type="ChEBI" id="CHEBI:17544"/>
        <dbReference type="EC" id="4.2.1.1"/>
    </reaction>
</comment>
<dbReference type="GO" id="GO:0008270">
    <property type="term" value="F:zinc ion binding"/>
    <property type="evidence" value="ECO:0007669"/>
    <property type="project" value="InterPro"/>
</dbReference>
<dbReference type="OrthoDB" id="5327615at2"/>
<evidence type="ECO:0000313" key="8">
    <source>
        <dbReference type="EMBL" id="SDG00096.1"/>
    </source>
</evidence>
<evidence type="ECO:0000256" key="5">
    <source>
        <dbReference type="ARBA" id="ARBA00023239"/>
    </source>
</evidence>
<dbReference type="InterPro" id="IPR023561">
    <property type="entry name" value="Carbonic_anhydrase_a-class"/>
</dbReference>
<dbReference type="STRING" id="504805.SAMN05421505_10160"/>
<dbReference type="EC" id="4.2.1.1" evidence="2"/>